<name>A0AAN6X4F9_9PEZI</name>
<dbReference type="InterPro" id="IPR038511">
    <property type="entry name" value="TAP42/TAP46-like_sf"/>
</dbReference>
<feature type="region of interest" description="Disordered" evidence="1">
    <location>
        <begin position="322"/>
        <end position="342"/>
    </location>
</feature>
<evidence type="ECO:0000313" key="2">
    <source>
        <dbReference type="EMBL" id="KAK4193834.1"/>
    </source>
</evidence>
<dbReference type="InterPro" id="IPR007304">
    <property type="entry name" value="TAP46-like"/>
</dbReference>
<organism evidence="2 3">
    <name type="scientific">Podospora australis</name>
    <dbReference type="NCBI Taxonomy" id="1536484"/>
    <lineage>
        <taxon>Eukaryota</taxon>
        <taxon>Fungi</taxon>
        <taxon>Dikarya</taxon>
        <taxon>Ascomycota</taxon>
        <taxon>Pezizomycotina</taxon>
        <taxon>Sordariomycetes</taxon>
        <taxon>Sordariomycetidae</taxon>
        <taxon>Sordariales</taxon>
        <taxon>Podosporaceae</taxon>
        <taxon>Podospora</taxon>
    </lineage>
</organism>
<keyword evidence="3" id="KW-1185">Reference proteome</keyword>
<proteinExistence type="predicted"/>
<feature type="region of interest" description="Disordered" evidence="1">
    <location>
        <begin position="226"/>
        <end position="253"/>
    </location>
</feature>
<sequence length="372" mass="41558">MDNNEPRTLKTVFQEAESLRLSLETTPFPPNSPDYHSTVSRAVSLYRETASLISLAALFSPNETLDDLSTTDLPFLLVSYHLAELLQKLPSSSLSERKSLLSSARESYERFLHLLDSYDLLSPQYKKLLENYTDAPTTFSVASSSDPATKRNAKIASFKAEKELKQKLEFLRRRPEYGTEDDETTGAGGGDEHAVREVHLTNLSLSVHLTFNALDSLNREWEILSMAPPEPTPPQSSQQAQDDARRRNPTLDVTYSDRLDERITSRAGRGGPILSTQGKPLQPFTLLANRQEMARGVFRPSHNLPTMTIDEYLEEERRRGGIIEGGGEASGVRPEPDEDDYDKADAETLKARAWDEFVEANPKGSGNTLNRG</sequence>
<dbReference type="GO" id="GO:0005829">
    <property type="term" value="C:cytosol"/>
    <property type="evidence" value="ECO:0007669"/>
    <property type="project" value="TreeGrafter"/>
</dbReference>
<dbReference type="GO" id="GO:0051721">
    <property type="term" value="F:protein phosphatase 2A binding"/>
    <property type="evidence" value="ECO:0007669"/>
    <property type="project" value="TreeGrafter"/>
</dbReference>
<dbReference type="Pfam" id="PF04177">
    <property type="entry name" value="TAP42"/>
    <property type="match status" value="1"/>
</dbReference>
<dbReference type="Proteomes" id="UP001302126">
    <property type="component" value="Unassembled WGS sequence"/>
</dbReference>
<reference evidence="2" key="2">
    <citation type="submission" date="2023-05" db="EMBL/GenBank/DDBJ databases">
        <authorList>
            <consortium name="Lawrence Berkeley National Laboratory"/>
            <person name="Steindorff A."/>
            <person name="Hensen N."/>
            <person name="Bonometti L."/>
            <person name="Westerberg I."/>
            <person name="Brannstrom I.O."/>
            <person name="Guillou S."/>
            <person name="Cros-Aarteil S."/>
            <person name="Calhoun S."/>
            <person name="Haridas S."/>
            <person name="Kuo A."/>
            <person name="Mondo S."/>
            <person name="Pangilinan J."/>
            <person name="Riley R."/>
            <person name="Labutti K."/>
            <person name="Andreopoulos B."/>
            <person name="Lipzen A."/>
            <person name="Chen C."/>
            <person name="Yanf M."/>
            <person name="Daum C."/>
            <person name="Ng V."/>
            <person name="Clum A."/>
            <person name="Ohm R."/>
            <person name="Martin F."/>
            <person name="Silar P."/>
            <person name="Natvig D."/>
            <person name="Lalanne C."/>
            <person name="Gautier V."/>
            <person name="Ament-Velasquez S.L."/>
            <person name="Kruys A."/>
            <person name="Hutchinson M.I."/>
            <person name="Powell A.J."/>
            <person name="Barry K."/>
            <person name="Miller A.N."/>
            <person name="Grigoriev I.V."/>
            <person name="Debuchy R."/>
            <person name="Gladieux P."/>
            <person name="Thoren M.H."/>
            <person name="Johannesson H."/>
        </authorList>
    </citation>
    <scope>NUCLEOTIDE SEQUENCE</scope>
    <source>
        <strain evidence="2">PSN309</strain>
    </source>
</reference>
<gene>
    <name evidence="2" type="ORF">QBC35DRAFT_480389</name>
</gene>
<reference evidence="2" key="1">
    <citation type="journal article" date="2023" name="Mol. Phylogenet. Evol.">
        <title>Genome-scale phylogeny and comparative genomics of the fungal order Sordariales.</title>
        <authorList>
            <person name="Hensen N."/>
            <person name="Bonometti L."/>
            <person name="Westerberg I."/>
            <person name="Brannstrom I.O."/>
            <person name="Guillou S."/>
            <person name="Cros-Aarteil S."/>
            <person name="Calhoun S."/>
            <person name="Haridas S."/>
            <person name="Kuo A."/>
            <person name="Mondo S."/>
            <person name="Pangilinan J."/>
            <person name="Riley R."/>
            <person name="LaButti K."/>
            <person name="Andreopoulos B."/>
            <person name="Lipzen A."/>
            <person name="Chen C."/>
            <person name="Yan M."/>
            <person name="Daum C."/>
            <person name="Ng V."/>
            <person name="Clum A."/>
            <person name="Steindorff A."/>
            <person name="Ohm R.A."/>
            <person name="Martin F."/>
            <person name="Silar P."/>
            <person name="Natvig D.O."/>
            <person name="Lalanne C."/>
            <person name="Gautier V."/>
            <person name="Ament-Velasquez S.L."/>
            <person name="Kruys A."/>
            <person name="Hutchinson M.I."/>
            <person name="Powell A.J."/>
            <person name="Barry K."/>
            <person name="Miller A.N."/>
            <person name="Grigoriev I.V."/>
            <person name="Debuchy R."/>
            <person name="Gladieux P."/>
            <person name="Hiltunen Thoren M."/>
            <person name="Johannesson H."/>
        </authorList>
    </citation>
    <scope>NUCLEOTIDE SEQUENCE</scope>
    <source>
        <strain evidence="2">PSN309</strain>
    </source>
</reference>
<evidence type="ECO:0000313" key="3">
    <source>
        <dbReference type="Proteomes" id="UP001302126"/>
    </source>
</evidence>
<evidence type="ECO:0000256" key="1">
    <source>
        <dbReference type="SAM" id="MobiDB-lite"/>
    </source>
</evidence>
<comment type="caution">
    <text evidence="2">The sequence shown here is derived from an EMBL/GenBank/DDBJ whole genome shotgun (WGS) entry which is preliminary data.</text>
</comment>
<accession>A0AAN6X4F9</accession>
<dbReference type="GO" id="GO:0035303">
    <property type="term" value="P:regulation of dephosphorylation"/>
    <property type="evidence" value="ECO:0007669"/>
    <property type="project" value="TreeGrafter"/>
</dbReference>
<dbReference type="PANTHER" id="PTHR10933">
    <property type="entry name" value="IMMUNOGLOBULIN-BINDING PROTEIN 1"/>
    <property type="match status" value="1"/>
</dbReference>
<dbReference type="PANTHER" id="PTHR10933:SF9">
    <property type="entry name" value="IMMUNOGLOBULIN-BINDING PROTEIN 1"/>
    <property type="match status" value="1"/>
</dbReference>
<dbReference type="EMBL" id="MU864350">
    <property type="protein sequence ID" value="KAK4193834.1"/>
    <property type="molecule type" value="Genomic_DNA"/>
</dbReference>
<dbReference type="Gene3D" id="1.25.40.540">
    <property type="entry name" value="TAP42-like family"/>
    <property type="match status" value="1"/>
</dbReference>
<feature type="region of interest" description="Disordered" evidence="1">
    <location>
        <begin position="170"/>
        <end position="192"/>
    </location>
</feature>
<dbReference type="GO" id="GO:0009966">
    <property type="term" value="P:regulation of signal transduction"/>
    <property type="evidence" value="ECO:0007669"/>
    <property type="project" value="InterPro"/>
</dbReference>
<protein>
    <submittedName>
        <fullName evidence="2">TAP42-like protein</fullName>
    </submittedName>
</protein>
<feature type="region of interest" description="Disordered" evidence="1">
    <location>
        <begin position="353"/>
        <end position="372"/>
    </location>
</feature>
<dbReference type="AlphaFoldDB" id="A0AAN6X4F9"/>